<keyword evidence="1" id="KW-1133">Transmembrane helix</keyword>
<dbReference type="Proteomes" id="UP000663828">
    <property type="component" value="Unassembled WGS sequence"/>
</dbReference>
<name>A0A815MZP9_ADIRI</name>
<comment type="caution">
    <text evidence="2">The sequence shown here is derived from an EMBL/GenBank/DDBJ whole genome shotgun (WGS) entry which is preliminary data.</text>
</comment>
<feature type="transmembrane region" description="Helical" evidence="1">
    <location>
        <begin position="165"/>
        <end position="190"/>
    </location>
</feature>
<feature type="transmembrane region" description="Helical" evidence="1">
    <location>
        <begin position="439"/>
        <end position="460"/>
    </location>
</feature>
<gene>
    <name evidence="2" type="ORF">XAT740_LOCUS35582</name>
</gene>
<dbReference type="AlphaFoldDB" id="A0A815MZP9"/>
<dbReference type="EMBL" id="CAJNOR010003577">
    <property type="protein sequence ID" value="CAF1427357.1"/>
    <property type="molecule type" value="Genomic_DNA"/>
</dbReference>
<feature type="transmembrane region" description="Helical" evidence="1">
    <location>
        <begin position="49"/>
        <end position="75"/>
    </location>
</feature>
<feature type="transmembrane region" description="Helical" evidence="1">
    <location>
        <begin position="210"/>
        <end position="229"/>
    </location>
</feature>
<dbReference type="PANTHER" id="PTHR21274">
    <property type="entry name" value="MECKELIN"/>
    <property type="match status" value="1"/>
</dbReference>
<evidence type="ECO:0008006" key="4">
    <source>
        <dbReference type="Google" id="ProtNLM"/>
    </source>
</evidence>
<reference evidence="2" key="1">
    <citation type="submission" date="2021-02" db="EMBL/GenBank/DDBJ databases">
        <authorList>
            <person name="Nowell W R."/>
        </authorList>
    </citation>
    <scope>NUCLEOTIDE SEQUENCE</scope>
</reference>
<organism evidence="2 3">
    <name type="scientific">Adineta ricciae</name>
    <name type="common">Rotifer</name>
    <dbReference type="NCBI Taxonomy" id="249248"/>
    <lineage>
        <taxon>Eukaryota</taxon>
        <taxon>Metazoa</taxon>
        <taxon>Spiralia</taxon>
        <taxon>Gnathifera</taxon>
        <taxon>Rotifera</taxon>
        <taxon>Eurotatoria</taxon>
        <taxon>Bdelloidea</taxon>
        <taxon>Adinetida</taxon>
        <taxon>Adinetidae</taxon>
        <taxon>Adineta</taxon>
    </lineage>
</organism>
<evidence type="ECO:0000256" key="1">
    <source>
        <dbReference type="SAM" id="Phobius"/>
    </source>
</evidence>
<protein>
    <recommendedName>
        <fullName evidence="4">Meckelin</fullName>
    </recommendedName>
</protein>
<keyword evidence="1" id="KW-0812">Transmembrane</keyword>
<sequence length="477" mass="55604">MDADTFTRNIWISIGSLSGAGVILAFMRTWAWFSKSGREIIDLATIGKFFAYIMGIVGTVFFLVPAAGSVWWLVFIKKQYEPDFEDKYKKVQNQFRILLIVAFVLKTIDIIHVIARQTTIDIFFMDWERPKAGDLNHVSAWRTCFVANEFNEIQTFRRIRVSFHLLLVLLLLKVIGLENFASANPIVSLSEPVRMENSTVDYDKIFRTGIAFPILVGTAFLQYIAYIIFYQRFIEDKIMNFVDLCSVSNISVFILDHIRHGYYIHGRSPHGTTDVNMKDMLMNLDRESRMMSGTRGLQDNSPDQIFIMKINRSFRMQYEALFRKYYDFVGSKRRTNGRENYTDVMLESYQNLNSFLCAYIDCSLPTHHYFIRNRYFLEKLFNYEFQIGIGSGLAGYLDSLFFVDNDRTFTKILFYGEENSLFIWNATTFLFIDYLSQDYVLAAILAYLLNLIAVGLRNSFGRRNLSKKTLVPRELLI</sequence>
<feature type="transmembrane region" description="Helical" evidence="1">
    <location>
        <begin position="380"/>
        <end position="397"/>
    </location>
</feature>
<dbReference type="InterPro" id="IPR019170">
    <property type="entry name" value="Meckelin"/>
</dbReference>
<evidence type="ECO:0000313" key="3">
    <source>
        <dbReference type="Proteomes" id="UP000663828"/>
    </source>
</evidence>
<dbReference type="Pfam" id="PF09773">
    <property type="entry name" value="Meckelin"/>
    <property type="match status" value="1"/>
</dbReference>
<dbReference type="PANTHER" id="PTHR21274:SF0">
    <property type="entry name" value="MECKELIN"/>
    <property type="match status" value="1"/>
</dbReference>
<dbReference type="GO" id="GO:0060271">
    <property type="term" value="P:cilium assembly"/>
    <property type="evidence" value="ECO:0007669"/>
    <property type="project" value="InterPro"/>
</dbReference>
<feature type="transmembrane region" description="Helical" evidence="1">
    <location>
        <begin position="6"/>
        <end position="28"/>
    </location>
</feature>
<keyword evidence="3" id="KW-1185">Reference proteome</keyword>
<dbReference type="GO" id="GO:0036038">
    <property type="term" value="C:MKS complex"/>
    <property type="evidence" value="ECO:0007669"/>
    <property type="project" value="InterPro"/>
</dbReference>
<evidence type="ECO:0000313" key="2">
    <source>
        <dbReference type="EMBL" id="CAF1427357.1"/>
    </source>
</evidence>
<accession>A0A815MZP9</accession>
<proteinExistence type="predicted"/>
<keyword evidence="1" id="KW-0472">Membrane</keyword>
<feature type="transmembrane region" description="Helical" evidence="1">
    <location>
        <begin position="95"/>
        <end position="115"/>
    </location>
</feature>